<gene>
    <name evidence="21" type="primary">Vigan.01G192900</name>
    <name evidence="21" type="ORF">VIGAN_01192900</name>
</gene>
<dbReference type="Proteomes" id="UP000291084">
    <property type="component" value="Chromosome 1"/>
</dbReference>
<evidence type="ECO:0000313" key="22">
    <source>
        <dbReference type="Proteomes" id="UP000291084"/>
    </source>
</evidence>
<dbReference type="AlphaFoldDB" id="A0A0S3R117"/>
<evidence type="ECO:0000259" key="20">
    <source>
        <dbReference type="PROSITE" id="PS50873"/>
    </source>
</evidence>
<dbReference type="SUPFAM" id="SSF48113">
    <property type="entry name" value="Heme-dependent peroxidases"/>
    <property type="match status" value="1"/>
</dbReference>
<dbReference type="InterPro" id="IPR000823">
    <property type="entry name" value="Peroxidase_pln"/>
</dbReference>
<keyword evidence="9 18" id="KW-0560">Oxidoreductase</keyword>
<dbReference type="Gene3D" id="1.10.520.10">
    <property type="match status" value="1"/>
</dbReference>
<dbReference type="PROSITE" id="PS00436">
    <property type="entry name" value="PEROXIDASE_2"/>
    <property type="match status" value="1"/>
</dbReference>
<keyword evidence="18" id="KW-0376">Hydrogen peroxide</keyword>
<comment type="function">
    <text evidence="2">Removal of H(2)O(2), oxidation of toxic reductants, biosynthesis and degradation of lignin, suberization, auxin catabolism, response to environmental stresses such as wounding, pathogen attack and oxidative stress. These functions might be dependent on each isozyme/isoform in each plant tissue.</text>
</comment>
<comment type="subcellular location">
    <subcellularLocation>
        <location evidence="18">Secreted</location>
    </subcellularLocation>
</comment>
<evidence type="ECO:0000256" key="6">
    <source>
        <dbReference type="ARBA" id="ARBA00022617"/>
    </source>
</evidence>
<feature type="disulfide bond" evidence="17">
    <location>
        <begin position="219"/>
        <end position="251"/>
    </location>
</feature>
<organism evidence="21 22">
    <name type="scientific">Vigna angularis var. angularis</name>
    <dbReference type="NCBI Taxonomy" id="157739"/>
    <lineage>
        <taxon>Eukaryota</taxon>
        <taxon>Viridiplantae</taxon>
        <taxon>Streptophyta</taxon>
        <taxon>Embryophyta</taxon>
        <taxon>Tracheophyta</taxon>
        <taxon>Spermatophyta</taxon>
        <taxon>Magnoliopsida</taxon>
        <taxon>eudicotyledons</taxon>
        <taxon>Gunneridae</taxon>
        <taxon>Pentapetalae</taxon>
        <taxon>rosids</taxon>
        <taxon>fabids</taxon>
        <taxon>Fabales</taxon>
        <taxon>Fabaceae</taxon>
        <taxon>Papilionoideae</taxon>
        <taxon>50 kb inversion clade</taxon>
        <taxon>NPAAA clade</taxon>
        <taxon>indigoferoid/millettioid clade</taxon>
        <taxon>Phaseoleae</taxon>
        <taxon>Vigna</taxon>
    </lineage>
</organism>
<keyword evidence="7 15" id="KW-0479">Metal-binding</keyword>
<dbReference type="PANTHER" id="PTHR31388:SF34">
    <property type="entry name" value="PEROXIDASE 10"/>
    <property type="match status" value="1"/>
</dbReference>
<evidence type="ECO:0000256" key="14">
    <source>
        <dbReference type="PIRSR" id="PIRSR600823-2"/>
    </source>
</evidence>
<keyword evidence="19" id="KW-0472">Membrane</keyword>
<feature type="binding site" evidence="15">
    <location>
        <position position="107"/>
    </location>
    <ligand>
        <name>Ca(2+)</name>
        <dbReference type="ChEBI" id="CHEBI:29108"/>
        <label>1</label>
    </ligand>
</feature>
<feature type="binding site" evidence="15">
    <location>
        <position position="86"/>
    </location>
    <ligand>
        <name>Ca(2+)</name>
        <dbReference type="ChEBI" id="CHEBI:29108"/>
        <label>1</label>
    </ligand>
</feature>
<evidence type="ECO:0000256" key="13">
    <source>
        <dbReference type="PIRSR" id="PIRSR600823-1"/>
    </source>
</evidence>
<keyword evidence="22" id="KW-1185">Reference proteome</keyword>
<dbReference type="PANTHER" id="PTHR31388">
    <property type="entry name" value="PEROXIDASE 72-RELATED"/>
    <property type="match status" value="1"/>
</dbReference>
<dbReference type="InterPro" id="IPR019794">
    <property type="entry name" value="Peroxidases_AS"/>
</dbReference>
<feature type="binding site" description="axial binding residue" evidence="15">
    <location>
        <position position="212"/>
    </location>
    <ligand>
        <name>heme b</name>
        <dbReference type="ChEBI" id="CHEBI:60344"/>
    </ligand>
    <ligandPart>
        <name>Fe</name>
        <dbReference type="ChEBI" id="CHEBI:18248"/>
    </ligandPart>
</feature>
<sequence length="345" mass="38859">MESLLHRKHTQAMTCRVVVIYFSFLFFLATFVPLVHMLPYDRNQLDINFYDRSCPNLLMIVRYGVWSALKYDSRMAASLLRLHFHDCIVNGCDASVLLDDTPYFTGEKNALPNHNSLRGFEVIDDIKQHVERLCPYTVSCADILALAAREAIDMVGGPSWPVSLGRRDATTTSKEAAEQQLPSPIESLENITAKFYSKGLDLRDVVALSGGHTIGFAQCFTFKGRLFDYQGSGRPDPVLDSSLLTRLQSMCPNEETSNSNLAPLDATSTSTFDNEYYRNLIYNTGLLQSDQALTRDRRTAAMVYYYSNNRFSFYNDFSQSMVRLSNAGVLTGRMGEIRQKCGSVN</sequence>
<comment type="cofactor">
    <cofactor evidence="15 18">
        <name>Ca(2+)</name>
        <dbReference type="ChEBI" id="CHEBI:29108"/>
    </cofactor>
    <text evidence="15 18">Binds 2 calcium ions per subunit.</text>
</comment>
<evidence type="ECO:0000256" key="19">
    <source>
        <dbReference type="SAM" id="Phobius"/>
    </source>
</evidence>
<dbReference type="GO" id="GO:0042744">
    <property type="term" value="P:hydrogen peroxide catabolic process"/>
    <property type="evidence" value="ECO:0007669"/>
    <property type="project" value="UniProtKB-KW"/>
</dbReference>
<evidence type="ECO:0000256" key="7">
    <source>
        <dbReference type="ARBA" id="ARBA00022723"/>
    </source>
</evidence>
<evidence type="ECO:0000256" key="12">
    <source>
        <dbReference type="ARBA" id="ARBA00023180"/>
    </source>
</evidence>
<dbReference type="GO" id="GO:0140825">
    <property type="term" value="F:lactoperoxidase activity"/>
    <property type="evidence" value="ECO:0007669"/>
    <property type="project" value="UniProtKB-EC"/>
</dbReference>
<keyword evidence="11 17" id="KW-1015">Disulfide bond</keyword>
<reference evidence="21 22" key="1">
    <citation type="journal article" date="2015" name="Sci. Rep.">
        <title>The power of single molecule real-time sequencing technology in the de novo assembly of a eukaryotic genome.</title>
        <authorList>
            <person name="Sakai H."/>
            <person name="Naito K."/>
            <person name="Ogiso-Tanaka E."/>
            <person name="Takahashi Y."/>
            <person name="Iseki K."/>
            <person name="Muto C."/>
            <person name="Satou K."/>
            <person name="Teruya K."/>
            <person name="Shiroma A."/>
            <person name="Shimoji M."/>
            <person name="Hirano T."/>
            <person name="Itoh T."/>
            <person name="Kaga A."/>
            <person name="Tomooka N."/>
        </authorList>
    </citation>
    <scope>NUCLEOTIDE SEQUENCE [LARGE SCALE GENOMIC DNA]</scope>
    <source>
        <strain evidence="22">cv. Shumari</strain>
    </source>
</reference>
<dbReference type="PROSITE" id="PS50873">
    <property type="entry name" value="PEROXIDASE_4"/>
    <property type="match status" value="1"/>
</dbReference>
<comment type="similarity">
    <text evidence="18">Belongs to the peroxidase family. Classical plant (class III) peroxidase subfamily.</text>
</comment>
<proteinExistence type="inferred from homology"/>
<feature type="site" description="Transition state stabilizer" evidence="16">
    <location>
        <position position="81"/>
    </location>
</feature>
<feature type="disulfide bond" evidence="17">
    <location>
        <begin position="87"/>
        <end position="92"/>
    </location>
</feature>
<comment type="cofactor">
    <cofactor evidence="15 18">
        <name>heme b</name>
        <dbReference type="ChEBI" id="CHEBI:60344"/>
    </cofactor>
    <text evidence="15 18">Binds 1 heme b (iron(II)-protoporphyrin IX) group per subunit.</text>
</comment>
<dbReference type="InterPro" id="IPR002016">
    <property type="entry name" value="Haem_peroxidase"/>
</dbReference>
<feature type="disulfide bond" evidence="17">
    <location>
        <begin position="54"/>
        <end position="134"/>
    </location>
</feature>
<dbReference type="Pfam" id="PF00141">
    <property type="entry name" value="peroxidase"/>
    <property type="match status" value="1"/>
</dbReference>
<evidence type="ECO:0000256" key="18">
    <source>
        <dbReference type="RuleBase" id="RU362060"/>
    </source>
</evidence>
<evidence type="ECO:0000256" key="11">
    <source>
        <dbReference type="ARBA" id="ARBA00023157"/>
    </source>
</evidence>
<feature type="active site" description="Proton acceptor" evidence="13">
    <location>
        <position position="85"/>
    </location>
</feature>
<evidence type="ECO:0000313" key="21">
    <source>
        <dbReference type="EMBL" id="BAT74293.1"/>
    </source>
</evidence>
<dbReference type="InterPro" id="IPR033905">
    <property type="entry name" value="Secretory_peroxidase"/>
</dbReference>
<evidence type="ECO:0000256" key="3">
    <source>
        <dbReference type="ARBA" id="ARBA00006873"/>
    </source>
</evidence>
<dbReference type="GO" id="GO:0020037">
    <property type="term" value="F:heme binding"/>
    <property type="evidence" value="ECO:0007669"/>
    <property type="project" value="UniProtKB-UniRule"/>
</dbReference>
<feature type="binding site" evidence="15">
    <location>
        <position position="89"/>
    </location>
    <ligand>
        <name>Ca(2+)</name>
        <dbReference type="ChEBI" id="CHEBI:29108"/>
        <label>1</label>
    </ligand>
</feature>
<feature type="binding site" evidence="15">
    <location>
        <position position="91"/>
    </location>
    <ligand>
        <name>Ca(2+)</name>
        <dbReference type="ChEBI" id="CHEBI:29108"/>
        <label>1</label>
    </ligand>
</feature>
<feature type="transmembrane region" description="Helical" evidence="19">
    <location>
        <begin position="12"/>
        <end position="35"/>
    </location>
</feature>
<feature type="binding site" evidence="15">
    <location>
        <position position="95"/>
    </location>
    <ligand>
        <name>Ca(2+)</name>
        <dbReference type="ChEBI" id="CHEBI:29108"/>
        <label>1</label>
    </ligand>
</feature>
<evidence type="ECO:0000256" key="4">
    <source>
        <dbReference type="ARBA" id="ARBA00012313"/>
    </source>
</evidence>
<feature type="domain" description="Plant heme peroxidase family profile" evidence="20">
    <location>
        <begin position="44"/>
        <end position="345"/>
    </location>
</feature>
<keyword evidence="6 18" id="KW-0349">Heme</keyword>
<dbReference type="FunFam" id="1.10.420.10:FF:000001">
    <property type="entry name" value="Peroxidase"/>
    <property type="match status" value="1"/>
</dbReference>
<feature type="binding site" evidence="15">
    <location>
        <position position="273"/>
    </location>
    <ligand>
        <name>Ca(2+)</name>
        <dbReference type="ChEBI" id="CHEBI:29108"/>
        <label>2</label>
    </ligand>
</feature>
<keyword evidence="10 15" id="KW-0408">Iron</keyword>
<evidence type="ECO:0000256" key="15">
    <source>
        <dbReference type="PIRSR" id="PIRSR600823-3"/>
    </source>
</evidence>
<feature type="binding site" evidence="15">
    <location>
        <position position="265"/>
    </location>
    <ligand>
        <name>Ca(2+)</name>
        <dbReference type="ChEBI" id="CHEBI:29108"/>
        <label>2</label>
    </ligand>
</feature>
<evidence type="ECO:0000256" key="9">
    <source>
        <dbReference type="ARBA" id="ARBA00023002"/>
    </source>
</evidence>
<keyword evidence="19" id="KW-1133">Transmembrane helix</keyword>
<keyword evidence="19" id="KW-0812">Transmembrane</keyword>
<feature type="binding site" evidence="15">
    <location>
        <position position="213"/>
    </location>
    <ligand>
        <name>Ca(2+)</name>
        <dbReference type="ChEBI" id="CHEBI:29108"/>
        <label>2</label>
    </ligand>
</feature>
<dbReference type="InterPro" id="IPR010255">
    <property type="entry name" value="Haem_peroxidase_sf"/>
</dbReference>
<dbReference type="PRINTS" id="PR00461">
    <property type="entry name" value="PLPEROXIDASE"/>
</dbReference>
<dbReference type="EC" id="1.11.1.7" evidence="4 18"/>
<dbReference type="PROSITE" id="PS00435">
    <property type="entry name" value="PEROXIDASE_1"/>
    <property type="match status" value="1"/>
</dbReference>
<feature type="disulfide bond" evidence="17">
    <location>
        <begin position="140"/>
        <end position="341"/>
    </location>
</feature>
<dbReference type="InterPro" id="IPR019793">
    <property type="entry name" value="Peroxidases_heam-ligand_BS"/>
</dbReference>
<evidence type="ECO:0000256" key="8">
    <source>
        <dbReference type="ARBA" id="ARBA00022837"/>
    </source>
</evidence>
<dbReference type="Gene3D" id="1.10.420.10">
    <property type="entry name" value="Peroxidase, domain 2"/>
    <property type="match status" value="1"/>
</dbReference>
<dbReference type="GO" id="GO:0046872">
    <property type="term" value="F:metal ion binding"/>
    <property type="evidence" value="ECO:0007669"/>
    <property type="project" value="UniProtKB-UniRule"/>
</dbReference>
<evidence type="ECO:0000256" key="1">
    <source>
        <dbReference type="ARBA" id="ARBA00000189"/>
    </source>
</evidence>
<evidence type="ECO:0000256" key="2">
    <source>
        <dbReference type="ARBA" id="ARBA00002322"/>
    </source>
</evidence>
<feature type="binding site" evidence="14">
    <location>
        <position position="182"/>
    </location>
    <ligand>
        <name>substrate</name>
    </ligand>
</feature>
<dbReference type="PRINTS" id="PR00458">
    <property type="entry name" value="PEROXIDASE"/>
</dbReference>
<feature type="binding site" evidence="15">
    <location>
        <position position="93"/>
    </location>
    <ligand>
        <name>Ca(2+)</name>
        <dbReference type="ChEBI" id="CHEBI:29108"/>
        <label>1</label>
    </ligand>
</feature>
<keyword evidence="18" id="KW-0964">Secreted</keyword>
<dbReference type="CDD" id="cd00693">
    <property type="entry name" value="secretory_peroxidase"/>
    <property type="match status" value="1"/>
</dbReference>
<keyword evidence="12" id="KW-0325">Glycoprotein</keyword>
<name>A0A0S3R117_PHAAN</name>
<comment type="similarity">
    <text evidence="3">Belongs to the peroxidase family. Ascorbate peroxidase subfamily.</text>
</comment>
<evidence type="ECO:0000256" key="10">
    <source>
        <dbReference type="ARBA" id="ARBA00023004"/>
    </source>
</evidence>
<evidence type="ECO:0000256" key="17">
    <source>
        <dbReference type="PIRSR" id="PIRSR600823-5"/>
    </source>
</evidence>
<protein>
    <recommendedName>
        <fullName evidence="4 18">Peroxidase</fullName>
        <ecNumber evidence="4 18">1.11.1.7</ecNumber>
    </recommendedName>
</protein>
<dbReference type="EMBL" id="AP015034">
    <property type="protein sequence ID" value="BAT74293.1"/>
    <property type="molecule type" value="Genomic_DNA"/>
</dbReference>
<keyword evidence="5 18" id="KW-0575">Peroxidase</keyword>
<keyword evidence="8 15" id="KW-0106">Calcium</keyword>
<dbReference type="GO" id="GO:0006979">
    <property type="term" value="P:response to oxidative stress"/>
    <property type="evidence" value="ECO:0007669"/>
    <property type="project" value="UniProtKB-UniRule"/>
</dbReference>
<evidence type="ECO:0000256" key="5">
    <source>
        <dbReference type="ARBA" id="ARBA00022559"/>
    </source>
</evidence>
<comment type="catalytic activity">
    <reaction evidence="1 18">
        <text>2 a phenolic donor + H2O2 = 2 a phenolic radical donor + 2 H2O</text>
        <dbReference type="Rhea" id="RHEA:56136"/>
        <dbReference type="ChEBI" id="CHEBI:15377"/>
        <dbReference type="ChEBI" id="CHEBI:16240"/>
        <dbReference type="ChEBI" id="CHEBI:139520"/>
        <dbReference type="ChEBI" id="CHEBI:139521"/>
        <dbReference type="EC" id="1.11.1.7"/>
    </reaction>
</comment>
<evidence type="ECO:0000256" key="16">
    <source>
        <dbReference type="PIRSR" id="PIRSR600823-4"/>
    </source>
</evidence>
<dbReference type="FunFam" id="1.10.520.10:FF:000009">
    <property type="entry name" value="Peroxidase"/>
    <property type="match status" value="1"/>
</dbReference>
<dbReference type="GO" id="GO:0005576">
    <property type="term" value="C:extracellular region"/>
    <property type="evidence" value="ECO:0007669"/>
    <property type="project" value="UniProtKB-SubCell"/>
</dbReference>
<accession>A0A0S3R117</accession>
<dbReference type="OrthoDB" id="2113341at2759"/>